<evidence type="ECO:0000256" key="2">
    <source>
        <dbReference type="SAM" id="SignalP"/>
    </source>
</evidence>
<feature type="domain" description="Bulb-type lectin" evidence="3">
    <location>
        <begin position="107"/>
        <end position="143"/>
    </location>
</feature>
<dbReference type="Pfam" id="PF01453">
    <property type="entry name" value="B_lectin"/>
    <property type="match status" value="1"/>
</dbReference>
<evidence type="ECO:0000259" key="3">
    <source>
        <dbReference type="Pfam" id="PF01453"/>
    </source>
</evidence>
<proteinExistence type="predicted"/>
<evidence type="ECO:0000313" key="4">
    <source>
        <dbReference type="EMBL" id="KAG0451716.1"/>
    </source>
</evidence>
<protein>
    <recommendedName>
        <fullName evidence="3">Bulb-type lectin domain-containing protein</fullName>
    </recommendedName>
</protein>
<accession>A0A835PDH2</accession>
<feature type="chain" id="PRO_5032536756" description="Bulb-type lectin domain-containing protein" evidence="2">
    <location>
        <begin position="22"/>
        <end position="345"/>
    </location>
</feature>
<dbReference type="AlphaFoldDB" id="A0A835PDH2"/>
<dbReference type="GO" id="GO:0051707">
    <property type="term" value="P:response to other organism"/>
    <property type="evidence" value="ECO:0007669"/>
    <property type="project" value="UniProtKB-ARBA"/>
</dbReference>
<dbReference type="PANTHER" id="PTHR47976:SF60">
    <property type="entry name" value="RECEPTOR-LIKE SERINE_THREONINE-PROTEIN KINASE"/>
    <property type="match status" value="1"/>
</dbReference>
<feature type="signal peptide" evidence="2">
    <location>
        <begin position="1"/>
        <end position="21"/>
    </location>
</feature>
<dbReference type="InterPro" id="IPR051343">
    <property type="entry name" value="G-type_lectin_kinases/EP1-like"/>
</dbReference>
<dbReference type="Proteomes" id="UP000639772">
    <property type="component" value="Unassembled WGS sequence"/>
</dbReference>
<comment type="caution">
    <text evidence="4">The sequence shown here is derived from an EMBL/GenBank/DDBJ whole genome shotgun (WGS) entry which is preliminary data.</text>
</comment>
<gene>
    <name evidence="4" type="ORF">HPP92_026075</name>
</gene>
<sequence length="345" mass="36454">MASSFLFHLLLVVAVIRLAGSATVYSDVILGNFSASSVNYLEKGGVFLESISATFSAVLSSAAPQSPFVFSVVHSPTSTVVCRRAVHLLQQRFRATVHSRLPGPVVALRLLDSGNLLLLDAANNSMWQSFEHPTDTLLSSQRLPNGASLSTPAGDYRLLVTDSDAVLLWSAAGDQQFWRLSSDPRSVTDFSAPVAYMAGNDSGLYLFSAEDKAVIELVLPPTKLRVMRLDLDGHFRILGYSGNNSVLAQSLVAPVGYCDLPLSCDELEVCITQTQGANCNCPKSFAAASSGGCTPADGSALVPPSSCVTNGSQEISYRSLGSGTGYFANKFANLATSGGVFLLLP</sequence>
<name>A0A835PDH2_VANPL</name>
<reference evidence="4 5" key="1">
    <citation type="journal article" date="2020" name="Nat. Food">
        <title>A phased Vanilla planifolia genome enables genetic improvement of flavour and production.</title>
        <authorList>
            <person name="Hasing T."/>
            <person name="Tang H."/>
            <person name="Brym M."/>
            <person name="Khazi F."/>
            <person name="Huang T."/>
            <person name="Chambers A.H."/>
        </authorList>
    </citation>
    <scope>NUCLEOTIDE SEQUENCE [LARGE SCALE GENOMIC DNA]</scope>
    <source>
        <tissue evidence="4">Leaf</tissue>
    </source>
</reference>
<dbReference type="InterPro" id="IPR036426">
    <property type="entry name" value="Bulb-type_lectin_dom_sf"/>
</dbReference>
<dbReference type="OrthoDB" id="1530339at2759"/>
<evidence type="ECO:0000256" key="1">
    <source>
        <dbReference type="ARBA" id="ARBA00022729"/>
    </source>
</evidence>
<dbReference type="SUPFAM" id="SSF51110">
    <property type="entry name" value="alpha-D-mannose-specific plant lectins"/>
    <property type="match status" value="1"/>
</dbReference>
<evidence type="ECO:0000313" key="5">
    <source>
        <dbReference type="Proteomes" id="UP000639772"/>
    </source>
</evidence>
<organism evidence="4 5">
    <name type="scientific">Vanilla planifolia</name>
    <name type="common">Vanilla</name>
    <dbReference type="NCBI Taxonomy" id="51239"/>
    <lineage>
        <taxon>Eukaryota</taxon>
        <taxon>Viridiplantae</taxon>
        <taxon>Streptophyta</taxon>
        <taxon>Embryophyta</taxon>
        <taxon>Tracheophyta</taxon>
        <taxon>Spermatophyta</taxon>
        <taxon>Magnoliopsida</taxon>
        <taxon>Liliopsida</taxon>
        <taxon>Asparagales</taxon>
        <taxon>Orchidaceae</taxon>
        <taxon>Vanilloideae</taxon>
        <taxon>Vanilleae</taxon>
        <taxon>Vanilla</taxon>
    </lineage>
</organism>
<dbReference type="InterPro" id="IPR001480">
    <property type="entry name" value="Bulb-type_lectin_dom"/>
</dbReference>
<dbReference type="EMBL" id="JADCNM010000050">
    <property type="protein sequence ID" value="KAG0451716.1"/>
    <property type="molecule type" value="Genomic_DNA"/>
</dbReference>
<dbReference type="PANTHER" id="PTHR47976">
    <property type="entry name" value="G-TYPE LECTIN S-RECEPTOR-LIKE SERINE/THREONINE-PROTEIN KINASE SD2-5"/>
    <property type="match status" value="1"/>
</dbReference>
<keyword evidence="1 2" id="KW-0732">Signal</keyword>